<keyword evidence="2" id="KW-1003">Cell membrane</keyword>
<feature type="transmembrane region" description="Helical" evidence="7">
    <location>
        <begin position="60"/>
        <end position="80"/>
    </location>
</feature>
<dbReference type="Pfam" id="PF06808">
    <property type="entry name" value="DctM"/>
    <property type="match status" value="1"/>
</dbReference>
<keyword evidence="5 7" id="KW-1133">Transmembrane helix</keyword>
<feature type="transmembrane region" description="Helical" evidence="7">
    <location>
        <begin position="229"/>
        <end position="248"/>
    </location>
</feature>
<evidence type="ECO:0000256" key="4">
    <source>
        <dbReference type="ARBA" id="ARBA00022692"/>
    </source>
</evidence>
<name>A0A6L8LGN2_9RHOB</name>
<evidence type="ECO:0000313" key="9">
    <source>
        <dbReference type="EMBL" id="MYM55281.1"/>
    </source>
</evidence>
<comment type="similarity">
    <text evidence="7">Belongs to the TRAP transporter large permease family.</text>
</comment>
<gene>
    <name evidence="9" type="ORF">GR167_08190</name>
</gene>
<feature type="transmembrane region" description="Helical" evidence="7">
    <location>
        <begin position="427"/>
        <end position="448"/>
    </location>
</feature>
<feature type="transmembrane region" description="Helical" evidence="7">
    <location>
        <begin position="375"/>
        <end position="393"/>
    </location>
</feature>
<dbReference type="PANTHER" id="PTHR33362">
    <property type="entry name" value="SIALIC ACID TRAP TRANSPORTER PERMEASE PROTEIN SIAT-RELATED"/>
    <property type="match status" value="1"/>
</dbReference>
<dbReference type="InterPro" id="IPR004681">
    <property type="entry name" value="TRAP_DctM"/>
</dbReference>
<organism evidence="9 10">
    <name type="scientific">Thalassovita mangrovi</name>
    <dbReference type="NCBI Taxonomy" id="2692236"/>
    <lineage>
        <taxon>Bacteria</taxon>
        <taxon>Pseudomonadati</taxon>
        <taxon>Pseudomonadota</taxon>
        <taxon>Alphaproteobacteria</taxon>
        <taxon>Rhodobacterales</taxon>
        <taxon>Roseobacteraceae</taxon>
        <taxon>Thalassovita</taxon>
    </lineage>
</organism>
<feature type="transmembrane region" description="Helical" evidence="7">
    <location>
        <begin position="254"/>
        <end position="271"/>
    </location>
</feature>
<comment type="caution">
    <text evidence="9">The sequence shown here is derived from an EMBL/GenBank/DDBJ whole genome shotgun (WGS) entry which is preliminary data.</text>
</comment>
<dbReference type="GO" id="GO:0022857">
    <property type="term" value="F:transmembrane transporter activity"/>
    <property type="evidence" value="ECO:0007669"/>
    <property type="project" value="UniProtKB-UniRule"/>
</dbReference>
<evidence type="ECO:0000256" key="6">
    <source>
        <dbReference type="ARBA" id="ARBA00023136"/>
    </source>
</evidence>
<feature type="transmembrane region" description="Helical" evidence="7">
    <location>
        <begin position="149"/>
        <end position="177"/>
    </location>
</feature>
<comment type="function">
    <text evidence="7">Part of the tripartite ATP-independent periplasmic (TRAP) transport system.</text>
</comment>
<evidence type="ECO:0000256" key="3">
    <source>
        <dbReference type="ARBA" id="ARBA00022519"/>
    </source>
</evidence>
<sequence length="449" mass="47777">MFEFLTSTFTDFQLGLLSFPVLLLLIALRVPLAAAMFIVGLVGTYLVAGNMRMMDSQLKTFTYGTLTNYSLSIIPLFLLMSEFATRGGMSTSLFKAAEAWLGHRRGGLAMAAIGASAGFGAVCGSSLATASSMGRVALPELDRAGYSGALSTGALAAGGTLGILIPPSVVLVVYAILAEENIEKLFTAAFIPGILAMLGYMVTVSIYTRMVPGSGNALPRMPYRDRFQALFQVWPVMLIFALVIGGIYTGAFSPTAAAAVGVAGTAVVAWSKRSLNLEVIKEALLNTAQSSAMIFFIILAAGVFNSFLSSAQLPQTLAAYFLEADVSPWTILIGMLLLYLILGTVMDSLAMIFLTVPIFIPIVTQLDFGIPQAEIGIWFGILVLMSAEIGLITPPVGMNLFVINAMSKGVSIGHTYRGAMPFVASDIIRIGILVLFPSITMWLVRLFYG</sequence>
<keyword evidence="6 7" id="KW-0472">Membrane</keyword>
<feature type="transmembrane region" description="Helical" evidence="7">
    <location>
        <begin position="292"/>
        <end position="311"/>
    </location>
</feature>
<feature type="transmembrane region" description="Helical" evidence="7">
    <location>
        <begin position="331"/>
        <end position="363"/>
    </location>
</feature>
<dbReference type="RefSeq" id="WP_160972981.1">
    <property type="nucleotide sequence ID" value="NZ_WWEN01000003.1"/>
</dbReference>
<accession>A0A6L8LGN2</accession>
<dbReference type="PIRSF" id="PIRSF006066">
    <property type="entry name" value="HI0050"/>
    <property type="match status" value="1"/>
</dbReference>
<reference evidence="9 10" key="1">
    <citation type="submission" date="2020-01" db="EMBL/GenBank/DDBJ databases">
        <authorList>
            <person name="Chen S."/>
        </authorList>
    </citation>
    <scope>NUCLEOTIDE SEQUENCE [LARGE SCALE GENOMIC DNA]</scope>
    <source>
        <strain evidence="9 10">GS-10</strain>
    </source>
</reference>
<evidence type="ECO:0000256" key="1">
    <source>
        <dbReference type="ARBA" id="ARBA00004429"/>
    </source>
</evidence>
<comment type="subcellular location">
    <subcellularLocation>
        <location evidence="1 7">Cell inner membrane</location>
        <topology evidence="1 7">Multi-pass membrane protein</topology>
    </subcellularLocation>
</comment>
<dbReference type="PANTHER" id="PTHR33362:SF5">
    <property type="entry name" value="C4-DICARBOXYLATE TRAP TRANSPORTER LARGE PERMEASE PROTEIN DCTM"/>
    <property type="match status" value="1"/>
</dbReference>
<feature type="transmembrane region" description="Helical" evidence="7">
    <location>
        <begin position="189"/>
        <end position="208"/>
    </location>
</feature>
<keyword evidence="4 7" id="KW-0812">Transmembrane</keyword>
<evidence type="ECO:0000256" key="5">
    <source>
        <dbReference type="ARBA" id="ARBA00022989"/>
    </source>
</evidence>
<feature type="transmembrane region" description="Helical" evidence="7">
    <location>
        <begin position="108"/>
        <end position="128"/>
    </location>
</feature>
<evidence type="ECO:0000256" key="7">
    <source>
        <dbReference type="RuleBase" id="RU369079"/>
    </source>
</evidence>
<keyword evidence="10" id="KW-1185">Reference proteome</keyword>
<protein>
    <recommendedName>
        <fullName evidence="7">TRAP transporter large permease protein</fullName>
    </recommendedName>
</protein>
<dbReference type="InterPro" id="IPR010656">
    <property type="entry name" value="DctM"/>
</dbReference>
<evidence type="ECO:0000259" key="8">
    <source>
        <dbReference type="Pfam" id="PF06808"/>
    </source>
</evidence>
<evidence type="ECO:0000256" key="2">
    <source>
        <dbReference type="ARBA" id="ARBA00022475"/>
    </source>
</evidence>
<dbReference type="Proteomes" id="UP000479043">
    <property type="component" value="Unassembled WGS sequence"/>
</dbReference>
<feature type="domain" description="TRAP C4-dicarboxylate transport system permease DctM subunit" evidence="8">
    <location>
        <begin position="21"/>
        <end position="437"/>
    </location>
</feature>
<proteinExistence type="inferred from homology"/>
<dbReference type="EMBL" id="WWEN01000003">
    <property type="protein sequence ID" value="MYM55281.1"/>
    <property type="molecule type" value="Genomic_DNA"/>
</dbReference>
<keyword evidence="7" id="KW-0813">Transport</keyword>
<dbReference type="NCBIfam" id="TIGR00786">
    <property type="entry name" value="dctM"/>
    <property type="match status" value="1"/>
</dbReference>
<dbReference type="GO" id="GO:0005886">
    <property type="term" value="C:plasma membrane"/>
    <property type="evidence" value="ECO:0007669"/>
    <property type="project" value="UniProtKB-SubCell"/>
</dbReference>
<evidence type="ECO:0000313" key="10">
    <source>
        <dbReference type="Proteomes" id="UP000479043"/>
    </source>
</evidence>
<feature type="transmembrane region" description="Helical" evidence="7">
    <location>
        <begin position="20"/>
        <end position="48"/>
    </location>
</feature>
<keyword evidence="3 7" id="KW-0997">Cell inner membrane</keyword>
<comment type="subunit">
    <text evidence="7">The complex comprises the extracytoplasmic solute receptor protein and the two transmembrane proteins.</text>
</comment>
<dbReference type="AlphaFoldDB" id="A0A6L8LGN2"/>